<keyword evidence="2" id="KW-0028">Amino-acid biosynthesis</keyword>
<evidence type="ECO:0000256" key="2">
    <source>
        <dbReference type="ARBA" id="ARBA00022605"/>
    </source>
</evidence>
<gene>
    <name evidence="5" type="ORF">DEHRE_12490</name>
</gene>
<reference evidence="5 6" key="1">
    <citation type="journal article" date="2013" name="Stand. Genomic Sci.">
        <title>Complete genome sequence of Dehalobacter restrictus PER-K23(T.).</title>
        <authorList>
            <person name="Kruse T."/>
            <person name="Maillard J."/>
            <person name="Goodwin L."/>
            <person name="Woyke T."/>
            <person name="Teshima H."/>
            <person name="Bruce D."/>
            <person name="Detter C."/>
            <person name="Tapia R."/>
            <person name="Han C."/>
            <person name="Huntemann M."/>
            <person name="Wei C.L."/>
            <person name="Han J."/>
            <person name="Chen A."/>
            <person name="Kyrpides N."/>
            <person name="Szeto E."/>
            <person name="Markowitz V."/>
            <person name="Ivanova N."/>
            <person name="Pagani I."/>
            <person name="Pati A."/>
            <person name="Pitluck S."/>
            <person name="Nolan M."/>
            <person name="Holliger C."/>
            <person name="Smidt H."/>
        </authorList>
    </citation>
    <scope>NUCLEOTIDE SEQUENCE [LARGE SCALE GENOMIC DNA]</scope>
    <source>
        <strain evidence="6">DSM 9455</strain>
    </source>
</reference>
<dbReference type="InterPro" id="IPR045304">
    <property type="entry name" value="LbH_SAT"/>
</dbReference>
<organism evidence="5 6">
    <name type="scientific">Dehalobacter restrictus (strain DSM 9455 / PER-K23)</name>
    <dbReference type="NCBI Taxonomy" id="871738"/>
    <lineage>
        <taxon>Bacteria</taxon>
        <taxon>Bacillati</taxon>
        <taxon>Bacillota</taxon>
        <taxon>Clostridia</taxon>
        <taxon>Eubacteriales</taxon>
        <taxon>Desulfitobacteriaceae</taxon>
        <taxon>Dehalobacter</taxon>
    </lineage>
</organism>
<protein>
    <submittedName>
        <fullName evidence="5">Serine O-acetyltransferase</fullName>
    </submittedName>
</protein>
<keyword evidence="4" id="KW-0012">Acyltransferase</keyword>
<dbReference type="InterPro" id="IPR042122">
    <property type="entry name" value="Ser_AcTrfase_N_sf"/>
</dbReference>
<proteinExistence type="predicted"/>
<dbReference type="Gene3D" id="2.160.10.10">
    <property type="entry name" value="Hexapeptide repeat proteins"/>
    <property type="match status" value="1"/>
</dbReference>
<dbReference type="InterPro" id="IPR053376">
    <property type="entry name" value="Serine_acetyltransferase"/>
</dbReference>
<dbReference type="Gene3D" id="1.10.3130.10">
    <property type="entry name" value="serine acetyltransferase, domain 1"/>
    <property type="match status" value="1"/>
</dbReference>
<evidence type="ECO:0000313" key="5">
    <source>
        <dbReference type="EMBL" id="AHF10783.1"/>
    </source>
</evidence>
<evidence type="ECO:0000256" key="3">
    <source>
        <dbReference type="ARBA" id="ARBA00022679"/>
    </source>
</evidence>
<dbReference type="EMBL" id="CP007033">
    <property type="protein sequence ID" value="AHF10783.1"/>
    <property type="molecule type" value="Genomic_DNA"/>
</dbReference>
<name>A0ABN4BTN1_DEHRP</name>
<comment type="pathway">
    <text evidence="1">Amino-acid biosynthesis; L-cysteine biosynthesis; L-cysteine from L-serine: step 1/2.</text>
</comment>
<keyword evidence="3" id="KW-0808">Transferase</keyword>
<sequence length="317" mass="35290">MRENGNTRMNQLVSSIVSSYQEQPNPYNQLSCQLPNRDVIIEIIYLLRQLLFPGYFGKQNLTESTLEYHIGNLLIEINEKLNQQVTHALRHQHDNTASCDEMEISERTEEICSHFLSKIPEIREYLALDVQAAFDGDPAADDKALVIFAYPGLLAVSIYRLAHELYLLSVPLIPRIMTEFAHNETGIDIHAGAKIGKYFFIDHGTGVVIGETTIIGDNVKIYQGVTLGALSTRGGQSLRSQKRHPTIEDDVTVYSGASIFGGETIIGKGSVIGSNVFITQSVPPGTRVIIKNPDLIFKGQETQKDKMELTNELDLET</sequence>
<dbReference type="SUPFAM" id="SSF51161">
    <property type="entry name" value="Trimeric LpxA-like enzymes"/>
    <property type="match status" value="1"/>
</dbReference>
<evidence type="ECO:0000313" key="6">
    <source>
        <dbReference type="Proteomes" id="UP000018934"/>
    </source>
</evidence>
<keyword evidence="6" id="KW-1185">Reference proteome</keyword>
<dbReference type="NCBIfam" id="NF041874">
    <property type="entry name" value="EPS_EpsC"/>
    <property type="match status" value="1"/>
</dbReference>
<dbReference type="PANTHER" id="PTHR42811">
    <property type="entry name" value="SERINE ACETYLTRANSFERASE"/>
    <property type="match status" value="1"/>
</dbReference>
<accession>A0ABN4BTN1</accession>
<evidence type="ECO:0000256" key="1">
    <source>
        <dbReference type="ARBA" id="ARBA00004876"/>
    </source>
</evidence>
<dbReference type="Proteomes" id="UP000018934">
    <property type="component" value="Chromosome"/>
</dbReference>
<dbReference type="InterPro" id="IPR011004">
    <property type="entry name" value="Trimer_LpxA-like_sf"/>
</dbReference>
<dbReference type="CDD" id="cd03354">
    <property type="entry name" value="LbH_SAT"/>
    <property type="match status" value="1"/>
</dbReference>
<evidence type="ECO:0000256" key="4">
    <source>
        <dbReference type="ARBA" id="ARBA00023315"/>
    </source>
</evidence>